<evidence type="ECO:0000313" key="1">
    <source>
        <dbReference type="EMBL" id="MCI82491.1"/>
    </source>
</evidence>
<protein>
    <submittedName>
        <fullName evidence="1">Uncharacterized protein</fullName>
    </submittedName>
</protein>
<dbReference type="AlphaFoldDB" id="A0A392V6B5"/>
<sequence>MVYGAKQGEIELRRVRVKKKKFAANMVFWNLRAAQG</sequence>
<name>A0A392V6B5_9FABA</name>
<reference evidence="1 2" key="1">
    <citation type="journal article" date="2018" name="Front. Plant Sci.">
        <title>Red Clover (Trifolium pratense) and Zigzag Clover (T. medium) - A Picture of Genomic Similarities and Differences.</title>
        <authorList>
            <person name="Dluhosova J."/>
            <person name="Istvanek J."/>
            <person name="Nedelnik J."/>
            <person name="Repkova J."/>
        </authorList>
    </citation>
    <scope>NUCLEOTIDE SEQUENCE [LARGE SCALE GENOMIC DNA]</scope>
    <source>
        <strain evidence="2">cv. 10/8</strain>
        <tissue evidence="1">Leaf</tissue>
    </source>
</reference>
<dbReference type="EMBL" id="LXQA011044848">
    <property type="protein sequence ID" value="MCI82491.1"/>
    <property type="molecule type" value="Genomic_DNA"/>
</dbReference>
<organism evidence="1 2">
    <name type="scientific">Trifolium medium</name>
    <dbReference type="NCBI Taxonomy" id="97028"/>
    <lineage>
        <taxon>Eukaryota</taxon>
        <taxon>Viridiplantae</taxon>
        <taxon>Streptophyta</taxon>
        <taxon>Embryophyta</taxon>
        <taxon>Tracheophyta</taxon>
        <taxon>Spermatophyta</taxon>
        <taxon>Magnoliopsida</taxon>
        <taxon>eudicotyledons</taxon>
        <taxon>Gunneridae</taxon>
        <taxon>Pentapetalae</taxon>
        <taxon>rosids</taxon>
        <taxon>fabids</taxon>
        <taxon>Fabales</taxon>
        <taxon>Fabaceae</taxon>
        <taxon>Papilionoideae</taxon>
        <taxon>50 kb inversion clade</taxon>
        <taxon>NPAAA clade</taxon>
        <taxon>Hologalegina</taxon>
        <taxon>IRL clade</taxon>
        <taxon>Trifolieae</taxon>
        <taxon>Trifolium</taxon>
    </lineage>
</organism>
<dbReference type="Proteomes" id="UP000265520">
    <property type="component" value="Unassembled WGS sequence"/>
</dbReference>
<accession>A0A392V6B5</accession>
<evidence type="ECO:0000313" key="2">
    <source>
        <dbReference type="Proteomes" id="UP000265520"/>
    </source>
</evidence>
<feature type="non-terminal residue" evidence="1">
    <location>
        <position position="36"/>
    </location>
</feature>
<proteinExistence type="predicted"/>
<comment type="caution">
    <text evidence="1">The sequence shown here is derived from an EMBL/GenBank/DDBJ whole genome shotgun (WGS) entry which is preliminary data.</text>
</comment>
<keyword evidence="2" id="KW-1185">Reference proteome</keyword>